<evidence type="ECO:0000313" key="2">
    <source>
        <dbReference type="EMBL" id="GES11784.1"/>
    </source>
</evidence>
<dbReference type="AlphaFoldDB" id="A0A5M3WSE6"/>
<dbReference type="CDD" id="cd00093">
    <property type="entry name" value="HTH_XRE"/>
    <property type="match status" value="1"/>
</dbReference>
<dbReference type="InterPro" id="IPR010982">
    <property type="entry name" value="Lambda_DNA-bd_dom_sf"/>
</dbReference>
<comment type="caution">
    <text evidence="2">The sequence shown here is derived from an EMBL/GenBank/DDBJ whole genome shotgun (WGS) entry which is preliminary data.</text>
</comment>
<feature type="compositionally biased region" description="Low complexity" evidence="1">
    <location>
        <begin position="9"/>
        <end position="28"/>
    </location>
</feature>
<reference evidence="2 3" key="1">
    <citation type="submission" date="2019-10" db="EMBL/GenBank/DDBJ databases">
        <title>Whole genome shotgun sequence of Acrocarpospora macrocephala NBRC 16266.</title>
        <authorList>
            <person name="Ichikawa N."/>
            <person name="Kimura A."/>
            <person name="Kitahashi Y."/>
            <person name="Komaki H."/>
            <person name="Oguchi A."/>
        </authorList>
    </citation>
    <scope>NUCLEOTIDE SEQUENCE [LARGE SCALE GENOMIC DNA]</scope>
    <source>
        <strain evidence="2 3">NBRC 16266</strain>
    </source>
</reference>
<dbReference type="Proteomes" id="UP000331127">
    <property type="component" value="Unassembled WGS sequence"/>
</dbReference>
<dbReference type="RefSeq" id="WP_246268712.1">
    <property type="nucleotide sequence ID" value="NZ_BAAAHL010000003.1"/>
</dbReference>
<protein>
    <submittedName>
        <fullName evidence="2">Uncharacterized protein</fullName>
    </submittedName>
</protein>
<accession>A0A5M3WSE6</accession>
<feature type="region of interest" description="Disordered" evidence="1">
    <location>
        <begin position="1"/>
        <end position="28"/>
    </location>
</feature>
<name>A0A5M3WSE6_9ACTN</name>
<dbReference type="SUPFAM" id="SSF47413">
    <property type="entry name" value="lambda repressor-like DNA-binding domains"/>
    <property type="match status" value="1"/>
</dbReference>
<dbReference type="GO" id="GO:0003677">
    <property type="term" value="F:DNA binding"/>
    <property type="evidence" value="ECO:0007669"/>
    <property type="project" value="InterPro"/>
</dbReference>
<gene>
    <name evidence="2" type="ORF">Amac_053810</name>
</gene>
<keyword evidence="3" id="KW-1185">Reference proteome</keyword>
<sequence>MLKTIMTLPPSSSASPTAPVDPAGPEEAFAGEPEALTVLRVRLQELCRYQGKPSFRELAKKTRFSQTTAHKVIRCATLPRWGNLELIVEALDGPVEEFRNLWLHAEQAAGRAAELVSAVRGIHRPQRSPLPPLPRTRAVN</sequence>
<evidence type="ECO:0000256" key="1">
    <source>
        <dbReference type="SAM" id="MobiDB-lite"/>
    </source>
</evidence>
<proteinExistence type="predicted"/>
<dbReference type="EMBL" id="BLAE01000032">
    <property type="protein sequence ID" value="GES11784.1"/>
    <property type="molecule type" value="Genomic_DNA"/>
</dbReference>
<organism evidence="2 3">
    <name type="scientific">Acrocarpospora macrocephala</name>
    <dbReference type="NCBI Taxonomy" id="150177"/>
    <lineage>
        <taxon>Bacteria</taxon>
        <taxon>Bacillati</taxon>
        <taxon>Actinomycetota</taxon>
        <taxon>Actinomycetes</taxon>
        <taxon>Streptosporangiales</taxon>
        <taxon>Streptosporangiaceae</taxon>
        <taxon>Acrocarpospora</taxon>
    </lineage>
</organism>
<evidence type="ECO:0000313" key="3">
    <source>
        <dbReference type="Proteomes" id="UP000331127"/>
    </source>
</evidence>
<dbReference type="InterPro" id="IPR001387">
    <property type="entry name" value="Cro/C1-type_HTH"/>
</dbReference>